<evidence type="ECO:0000256" key="5">
    <source>
        <dbReference type="ARBA" id="ARBA00023136"/>
    </source>
</evidence>
<keyword evidence="5 6" id="KW-0472">Membrane</keyword>
<evidence type="ECO:0000313" key="7">
    <source>
        <dbReference type="EMBL" id="MTT76616.1"/>
    </source>
</evidence>
<dbReference type="EMBL" id="WNBM01000010">
    <property type="protein sequence ID" value="MTT76616.1"/>
    <property type="molecule type" value="Genomic_DNA"/>
</dbReference>
<evidence type="ECO:0000256" key="6">
    <source>
        <dbReference type="SAM" id="Phobius"/>
    </source>
</evidence>
<feature type="transmembrane region" description="Helical" evidence="6">
    <location>
        <begin position="144"/>
        <end position="164"/>
    </location>
</feature>
<comment type="subcellular location">
    <subcellularLocation>
        <location evidence="1">Cell membrane</location>
        <topology evidence="1">Multi-pass membrane protein</topology>
    </subcellularLocation>
</comment>
<keyword evidence="4 6" id="KW-1133">Transmembrane helix</keyword>
<evidence type="ECO:0000256" key="1">
    <source>
        <dbReference type="ARBA" id="ARBA00004651"/>
    </source>
</evidence>
<evidence type="ECO:0000313" key="8">
    <source>
        <dbReference type="EMBL" id="MTU04747.1"/>
    </source>
</evidence>
<feature type="transmembrane region" description="Helical" evidence="6">
    <location>
        <begin position="176"/>
        <end position="196"/>
    </location>
</feature>
<proteinExistence type="predicted"/>
<dbReference type="InterPro" id="IPR001123">
    <property type="entry name" value="LeuE-type"/>
</dbReference>
<organism evidence="7 10">
    <name type="scientific">Phascolarctobacterium faecium</name>
    <dbReference type="NCBI Taxonomy" id="33025"/>
    <lineage>
        <taxon>Bacteria</taxon>
        <taxon>Bacillati</taxon>
        <taxon>Bacillota</taxon>
        <taxon>Negativicutes</taxon>
        <taxon>Acidaminococcales</taxon>
        <taxon>Acidaminococcaceae</taxon>
        <taxon>Phascolarctobacterium</taxon>
    </lineage>
</organism>
<dbReference type="PANTHER" id="PTHR30086:SF20">
    <property type="entry name" value="ARGININE EXPORTER PROTEIN ARGO-RELATED"/>
    <property type="match status" value="1"/>
</dbReference>
<dbReference type="GO" id="GO:0005886">
    <property type="term" value="C:plasma membrane"/>
    <property type="evidence" value="ECO:0007669"/>
    <property type="project" value="UniProtKB-SubCell"/>
</dbReference>
<evidence type="ECO:0000256" key="3">
    <source>
        <dbReference type="ARBA" id="ARBA00022692"/>
    </source>
</evidence>
<keyword evidence="2" id="KW-1003">Cell membrane</keyword>
<gene>
    <name evidence="7" type="ORF">GMD11_10115</name>
    <name evidence="8" type="ORF">GMD18_10105</name>
</gene>
<reference evidence="9 10" key="1">
    <citation type="journal article" date="2019" name="Nat. Med.">
        <title>A library of human gut bacterial isolates paired with longitudinal multiomics data enables mechanistic microbiome research.</title>
        <authorList>
            <person name="Poyet M."/>
            <person name="Groussin M."/>
            <person name="Gibbons S.M."/>
            <person name="Avila-Pacheco J."/>
            <person name="Jiang X."/>
            <person name="Kearney S.M."/>
            <person name="Perrotta A.R."/>
            <person name="Berdy B."/>
            <person name="Zhao S."/>
            <person name="Lieberman T.D."/>
            <person name="Swanson P.K."/>
            <person name="Smith M."/>
            <person name="Roesemann S."/>
            <person name="Alexander J.E."/>
            <person name="Rich S.A."/>
            <person name="Livny J."/>
            <person name="Vlamakis H."/>
            <person name="Clish C."/>
            <person name="Bullock K."/>
            <person name="Deik A."/>
            <person name="Scott J."/>
            <person name="Pierce K.A."/>
            <person name="Xavier R.J."/>
            <person name="Alm E.J."/>
        </authorList>
    </citation>
    <scope>NUCLEOTIDE SEQUENCE [LARGE SCALE GENOMIC DNA]</scope>
    <source>
        <strain evidence="7 10">BIOML-A13</strain>
        <strain evidence="8 9">BIOML-A3</strain>
    </source>
</reference>
<evidence type="ECO:0000313" key="9">
    <source>
        <dbReference type="Proteomes" id="UP000443070"/>
    </source>
</evidence>
<keyword evidence="9" id="KW-1185">Reference proteome</keyword>
<dbReference type="OrthoDB" id="5638726at2"/>
<evidence type="ECO:0000256" key="4">
    <source>
        <dbReference type="ARBA" id="ARBA00022989"/>
    </source>
</evidence>
<sequence length="202" mass="21760">MEIFLQGLTMGLAYLAPIGAQNLFIINTALTAPLGIALVTAGIVAFFDISLALACFWGIGLVIEHSLLLQKALLGGGGLILIYLAWQLLHAQVQTDTSAYSQPTLWQTATLAFTVTWFNPQAVIDGTLMLGAFRSSLPADTASLFISGVAAASCLWFFGLTGIFKTCCQNLCPSHMQWINRICGAVIFVYALKLLYTFGQML</sequence>
<dbReference type="GO" id="GO:0015171">
    <property type="term" value="F:amino acid transmembrane transporter activity"/>
    <property type="evidence" value="ECO:0007669"/>
    <property type="project" value="TreeGrafter"/>
</dbReference>
<evidence type="ECO:0000256" key="2">
    <source>
        <dbReference type="ARBA" id="ARBA00022475"/>
    </source>
</evidence>
<accession>A0A7X2XH15</accession>
<dbReference type="RefSeq" id="WP_155164243.1">
    <property type="nucleotide sequence ID" value="NZ_WNBG01000011.1"/>
</dbReference>
<dbReference type="PANTHER" id="PTHR30086">
    <property type="entry name" value="ARGININE EXPORTER PROTEIN ARGO"/>
    <property type="match status" value="1"/>
</dbReference>
<evidence type="ECO:0000313" key="10">
    <source>
        <dbReference type="Proteomes" id="UP000484547"/>
    </source>
</evidence>
<feature type="transmembrane region" description="Helical" evidence="6">
    <location>
        <begin position="36"/>
        <end position="60"/>
    </location>
</feature>
<comment type="caution">
    <text evidence="7">The sequence shown here is derived from an EMBL/GenBank/DDBJ whole genome shotgun (WGS) entry which is preliminary data.</text>
</comment>
<dbReference type="AlphaFoldDB" id="A0A7X2XH15"/>
<keyword evidence="3 6" id="KW-0812">Transmembrane</keyword>
<dbReference type="Pfam" id="PF01810">
    <property type="entry name" value="LysE"/>
    <property type="match status" value="1"/>
</dbReference>
<dbReference type="Proteomes" id="UP000443070">
    <property type="component" value="Unassembled WGS sequence"/>
</dbReference>
<protein>
    <submittedName>
        <fullName evidence="7">Amino acid transporter</fullName>
    </submittedName>
</protein>
<feature type="transmembrane region" description="Helical" evidence="6">
    <location>
        <begin position="72"/>
        <end position="89"/>
    </location>
</feature>
<dbReference type="EMBL" id="WNBW01000011">
    <property type="protein sequence ID" value="MTU04747.1"/>
    <property type="molecule type" value="Genomic_DNA"/>
</dbReference>
<dbReference type="Proteomes" id="UP000484547">
    <property type="component" value="Unassembled WGS sequence"/>
</dbReference>
<name>A0A7X2XH15_9FIRM</name>